<dbReference type="InterPro" id="IPR000801">
    <property type="entry name" value="Esterase-like"/>
</dbReference>
<reference evidence="2" key="1">
    <citation type="submission" date="2017-04" db="EMBL/GenBank/DDBJ databases">
        <authorList>
            <person name="Varghese N."/>
            <person name="Submissions S."/>
        </authorList>
    </citation>
    <scope>NUCLEOTIDE SEQUENCE [LARGE SCALE GENOMIC DNA]</scope>
    <source>
        <strain evidence="2">VDS</strain>
    </source>
</reference>
<dbReference type="RefSeq" id="WP_240309079.1">
    <property type="nucleotide sequence ID" value="NZ_FXAR01000001.1"/>
</dbReference>
<dbReference type="PANTHER" id="PTHR48098:SF1">
    <property type="entry name" value="DIACYLGLYCEROL ACYLTRANSFERASE_MYCOLYLTRANSFERASE AG85A"/>
    <property type="match status" value="1"/>
</dbReference>
<proteinExistence type="predicted"/>
<dbReference type="Proteomes" id="UP000193309">
    <property type="component" value="Unassembled WGS sequence"/>
</dbReference>
<dbReference type="SUPFAM" id="SSF53474">
    <property type="entry name" value="alpha/beta-Hydrolases"/>
    <property type="match status" value="1"/>
</dbReference>
<dbReference type="AlphaFoldDB" id="A0A1X7I085"/>
<dbReference type="STRING" id="1610489.SAMN06295981_0218"/>
<organism evidence="1 2">
    <name type="scientific">Corynebacterium pollutisoli</name>
    <dbReference type="NCBI Taxonomy" id="1610489"/>
    <lineage>
        <taxon>Bacteria</taxon>
        <taxon>Bacillati</taxon>
        <taxon>Actinomycetota</taxon>
        <taxon>Actinomycetes</taxon>
        <taxon>Mycobacteriales</taxon>
        <taxon>Corynebacteriaceae</taxon>
        <taxon>Corynebacterium</taxon>
    </lineage>
</organism>
<sequence>MPDQWREFDDDYPLPTDDSITDVKLVEIQDESQRLERWVVSSPSMKRNVEVQIWHAADGSVKSPMLYMLDGVDAPRGNGWLSVGAAREVFADENVTLVLPTQARASNYSDWVNEDPTLGLHMWETFLTEELPRVLEGPDSSINFNGQRGIGGLSMGANGAVHIANTNPDMFDGVFGISGCYSPMSPVGRQMASFVVTSRGGVLENMWGPYGSEEWIRHDAALDPSGLADQAVYLSAADGTFTEEEQAFYDNYEITSLAVGGLLERGVLSCTRELDDAMQAAGMDHHEAHYKEGGAHNWIQFNQELQPAWDHIKPALTRP</sequence>
<evidence type="ECO:0000313" key="2">
    <source>
        <dbReference type="Proteomes" id="UP000193309"/>
    </source>
</evidence>
<gene>
    <name evidence="1" type="ORF">SAMN06295981_0218</name>
</gene>
<protein>
    <submittedName>
        <fullName evidence="1">S-formylglutathione hydrolase FrmB</fullName>
    </submittedName>
</protein>
<name>A0A1X7I085_9CORY</name>
<dbReference type="GO" id="GO:0016787">
    <property type="term" value="F:hydrolase activity"/>
    <property type="evidence" value="ECO:0007669"/>
    <property type="project" value="UniProtKB-KW"/>
</dbReference>
<dbReference type="EMBL" id="FXAR01000001">
    <property type="protein sequence ID" value="SMG07013.1"/>
    <property type="molecule type" value="Genomic_DNA"/>
</dbReference>
<dbReference type="PANTHER" id="PTHR48098">
    <property type="entry name" value="ENTEROCHELIN ESTERASE-RELATED"/>
    <property type="match status" value="1"/>
</dbReference>
<evidence type="ECO:0000313" key="1">
    <source>
        <dbReference type="EMBL" id="SMG07013.1"/>
    </source>
</evidence>
<dbReference type="Pfam" id="PF00756">
    <property type="entry name" value="Esterase"/>
    <property type="match status" value="1"/>
</dbReference>
<accession>A0A1X7I085</accession>
<keyword evidence="1" id="KW-0378">Hydrolase</keyword>
<dbReference type="InterPro" id="IPR050583">
    <property type="entry name" value="Mycobacterial_A85_antigen"/>
</dbReference>
<dbReference type="InterPro" id="IPR029058">
    <property type="entry name" value="AB_hydrolase_fold"/>
</dbReference>
<dbReference type="Gene3D" id="3.40.50.1820">
    <property type="entry name" value="alpha/beta hydrolase"/>
    <property type="match status" value="1"/>
</dbReference>
<dbReference type="GO" id="GO:0016747">
    <property type="term" value="F:acyltransferase activity, transferring groups other than amino-acyl groups"/>
    <property type="evidence" value="ECO:0007669"/>
    <property type="project" value="TreeGrafter"/>
</dbReference>
<keyword evidence="2" id="KW-1185">Reference proteome</keyword>